<evidence type="ECO:0000313" key="2">
    <source>
        <dbReference type="EMBL" id="MFM0443330.1"/>
    </source>
</evidence>
<organism evidence="2 3">
    <name type="scientific">Paraburkholderia strydomiana</name>
    <dbReference type="NCBI Taxonomy" id="1245417"/>
    <lineage>
        <taxon>Bacteria</taxon>
        <taxon>Pseudomonadati</taxon>
        <taxon>Pseudomonadota</taxon>
        <taxon>Betaproteobacteria</taxon>
        <taxon>Burkholderiales</taxon>
        <taxon>Burkholderiaceae</taxon>
        <taxon>Paraburkholderia</taxon>
    </lineage>
</organism>
<dbReference type="SUPFAM" id="SSF55729">
    <property type="entry name" value="Acyl-CoA N-acyltransferases (Nat)"/>
    <property type="match status" value="1"/>
</dbReference>
<accession>A0ABW9BX83</accession>
<sequence>MKIRAATSNDLDAIKTLLVESDLPSSDVTAELLNGFFVVQNEKGVLVGSVGLERFGHKALLRSLVVTTAARDIGLARSSVACAEDLARESGISELWLLTTTATEFFRKSRYVAVDRAAVPVEVQASTQFSTLCPSSAACMKKAL</sequence>
<keyword evidence="3" id="KW-1185">Reference proteome</keyword>
<dbReference type="Proteomes" id="UP001629288">
    <property type="component" value="Unassembled WGS sequence"/>
</dbReference>
<name>A0ABW9BX83_9BURK</name>
<dbReference type="NCBIfam" id="NF040501">
    <property type="entry name" value="resist_ArsN2"/>
    <property type="match status" value="1"/>
</dbReference>
<dbReference type="InterPro" id="IPR016181">
    <property type="entry name" value="Acyl_CoA_acyltransferase"/>
</dbReference>
<dbReference type="EMBL" id="JAQQDH010000001">
    <property type="protein sequence ID" value="MFM0443330.1"/>
    <property type="molecule type" value="Genomic_DNA"/>
</dbReference>
<dbReference type="PROSITE" id="PS51186">
    <property type="entry name" value="GNAT"/>
    <property type="match status" value="1"/>
</dbReference>
<gene>
    <name evidence="2" type="primary">arsN2</name>
    <name evidence="2" type="ORF">PQR00_06995</name>
</gene>
<protein>
    <submittedName>
        <fullName evidence="2">Arsenic resistance N-acetyltransferase ArsN2</fullName>
    </submittedName>
</protein>
<proteinExistence type="predicted"/>
<reference evidence="2 3" key="1">
    <citation type="journal article" date="2024" name="Chem. Sci.">
        <title>Discovery of megapolipeptins by genome mining of a Burkholderiales bacteria collection.</title>
        <authorList>
            <person name="Paulo B.S."/>
            <person name="Recchia M.J.J."/>
            <person name="Lee S."/>
            <person name="Fergusson C.H."/>
            <person name="Romanowski S.B."/>
            <person name="Hernandez A."/>
            <person name="Krull N."/>
            <person name="Liu D.Y."/>
            <person name="Cavanagh H."/>
            <person name="Bos A."/>
            <person name="Gray C.A."/>
            <person name="Murphy B.T."/>
            <person name="Linington R.G."/>
            <person name="Eustaquio A.S."/>
        </authorList>
    </citation>
    <scope>NUCLEOTIDE SEQUENCE [LARGE SCALE GENOMIC DNA]</scope>
    <source>
        <strain evidence="2 3">RL17-379-BIB-C</strain>
    </source>
</reference>
<dbReference type="InterPro" id="IPR000182">
    <property type="entry name" value="GNAT_dom"/>
</dbReference>
<evidence type="ECO:0000313" key="3">
    <source>
        <dbReference type="Proteomes" id="UP001629288"/>
    </source>
</evidence>
<dbReference type="RefSeq" id="WP_408127035.1">
    <property type="nucleotide sequence ID" value="NZ_JAQQDH010000001.1"/>
</dbReference>
<evidence type="ECO:0000259" key="1">
    <source>
        <dbReference type="PROSITE" id="PS51186"/>
    </source>
</evidence>
<dbReference type="Gene3D" id="3.40.630.30">
    <property type="match status" value="1"/>
</dbReference>
<comment type="caution">
    <text evidence="2">The sequence shown here is derived from an EMBL/GenBank/DDBJ whole genome shotgun (WGS) entry which is preliminary data.</text>
</comment>
<dbReference type="Pfam" id="PF00583">
    <property type="entry name" value="Acetyltransf_1"/>
    <property type="match status" value="1"/>
</dbReference>
<dbReference type="CDD" id="cd04301">
    <property type="entry name" value="NAT_SF"/>
    <property type="match status" value="1"/>
</dbReference>
<feature type="domain" description="N-acetyltransferase" evidence="1">
    <location>
        <begin position="1"/>
        <end position="144"/>
    </location>
</feature>